<protein>
    <submittedName>
        <fullName evidence="1">Uncharacterized protein</fullName>
    </submittedName>
</protein>
<name>A0A0C3PHK7_PISTI</name>
<proteinExistence type="predicted"/>
<evidence type="ECO:0000313" key="2">
    <source>
        <dbReference type="Proteomes" id="UP000054217"/>
    </source>
</evidence>
<dbReference type="AlphaFoldDB" id="A0A0C3PHK7"/>
<gene>
    <name evidence="1" type="ORF">M404DRAFT_997651</name>
</gene>
<accession>A0A0C3PHK7</accession>
<sequence length="98" mass="10873">MVRGSYPPIEIFKQGAPLLSDVRLSALPITLPQAVVSTLHFDPLPGPGIRRGLFEGTRKWLPAEPGMRSFCSYGALTSTRRESHRSCITHFVKLRAIL</sequence>
<reference evidence="2" key="2">
    <citation type="submission" date="2015-01" db="EMBL/GenBank/DDBJ databases">
        <title>Evolutionary Origins and Diversification of the Mycorrhizal Mutualists.</title>
        <authorList>
            <consortium name="DOE Joint Genome Institute"/>
            <consortium name="Mycorrhizal Genomics Consortium"/>
            <person name="Kohler A."/>
            <person name="Kuo A."/>
            <person name="Nagy L.G."/>
            <person name="Floudas D."/>
            <person name="Copeland A."/>
            <person name="Barry K.W."/>
            <person name="Cichocki N."/>
            <person name="Veneault-Fourrey C."/>
            <person name="LaButti K."/>
            <person name="Lindquist E.A."/>
            <person name="Lipzen A."/>
            <person name="Lundell T."/>
            <person name="Morin E."/>
            <person name="Murat C."/>
            <person name="Riley R."/>
            <person name="Ohm R."/>
            <person name="Sun H."/>
            <person name="Tunlid A."/>
            <person name="Henrissat B."/>
            <person name="Grigoriev I.V."/>
            <person name="Hibbett D.S."/>
            <person name="Martin F."/>
        </authorList>
    </citation>
    <scope>NUCLEOTIDE SEQUENCE [LARGE SCALE GENOMIC DNA]</scope>
    <source>
        <strain evidence="2">Marx 270</strain>
    </source>
</reference>
<keyword evidence="2" id="KW-1185">Reference proteome</keyword>
<dbReference type="InParanoid" id="A0A0C3PHK7"/>
<dbReference type="EMBL" id="KN831958">
    <property type="protein sequence ID" value="KIO07951.1"/>
    <property type="molecule type" value="Genomic_DNA"/>
</dbReference>
<reference evidence="1 2" key="1">
    <citation type="submission" date="2014-04" db="EMBL/GenBank/DDBJ databases">
        <authorList>
            <consortium name="DOE Joint Genome Institute"/>
            <person name="Kuo A."/>
            <person name="Kohler A."/>
            <person name="Costa M.D."/>
            <person name="Nagy L.G."/>
            <person name="Floudas D."/>
            <person name="Copeland A."/>
            <person name="Barry K.W."/>
            <person name="Cichocki N."/>
            <person name="Veneault-Fourrey C."/>
            <person name="LaButti K."/>
            <person name="Lindquist E.A."/>
            <person name="Lipzen A."/>
            <person name="Lundell T."/>
            <person name="Morin E."/>
            <person name="Murat C."/>
            <person name="Sun H."/>
            <person name="Tunlid A."/>
            <person name="Henrissat B."/>
            <person name="Grigoriev I.V."/>
            <person name="Hibbett D.S."/>
            <person name="Martin F."/>
            <person name="Nordberg H.P."/>
            <person name="Cantor M.N."/>
            <person name="Hua S.X."/>
        </authorList>
    </citation>
    <scope>NUCLEOTIDE SEQUENCE [LARGE SCALE GENOMIC DNA]</scope>
    <source>
        <strain evidence="1 2">Marx 270</strain>
    </source>
</reference>
<evidence type="ECO:0000313" key="1">
    <source>
        <dbReference type="EMBL" id="KIO07951.1"/>
    </source>
</evidence>
<dbReference type="HOGENOM" id="CLU_2334496_0_0_1"/>
<organism evidence="1 2">
    <name type="scientific">Pisolithus tinctorius Marx 270</name>
    <dbReference type="NCBI Taxonomy" id="870435"/>
    <lineage>
        <taxon>Eukaryota</taxon>
        <taxon>Fungi</taxon>
        <taxon>Dikarya</taxon>
        <taxon>Basidiomycota</taxon>
        <taxon>Agaricomycotina</taxon>
        <taxon>Agaricomycetes</taxon>
        <taxon>Agaricomycetidae</taxon>
        <taxon>Boletales</taxon>
        <taxon>Sclerodermatineae</taxon>
        <taxon>Pisolithaceae</taxon>
        <taxon>Pisolithus</taxon>
    </lineage>
</organism>
<dbReference type="Proteomes" id="UP000054217">
    <property type="component" value="Unassembled WGS sequence"/>
</dbReference>